<name>A0A1K2HWD3_9HYPH</name>
<keyword evidence="3" id="KW-1185">Reference proteome</keyword>
<protein>
    <submittedName>
        <fullName evidence="2">Uncharacterized membrane-anchored protein</fullName>
    </submittedName>
</protein>
<accession>A0A1K2HWD3</accession>
<organism evidence="2 3">
    <name type="scientific">Devosia enhydra</name>
    <dbReference type="NCBI Taxonomy" id="665118"/>
    <lineage>
        <taxon>Bacteria</taxon>
        <taxon>Pseudomonadati</taxon>
        <taxon>Pseudomonadota</taxon>
        <taxon>Alphaproteobacteria</taxon>
        <taxon>Hyphomicrobiales</taxon>
        <taxon>Devosiaceae</taxon>
        <taxon>Devosia</taxon>
    </lineage>
</organism>
<dbReference type="EMBL" id="FPKU01000001">
    <property type="protein sequence ID" value="SFZ82324.1"/>
    <property type="molecule type" value="Genomic_DNA"/>
</dbReference>
<gene>
    <name evidence="2" type="ORF">SAMN02983003_1012</name>
</gene>
<reference evidence="2 3" key="1">
    <citation type="submission" date="2016-11" db="EMBL/GenBank/DDBJ databases">
        <authorList>
            <person name="Jaros S."/>
            <person name="Januszkiewicz K."/>
            <person name="Wedrychowicz H."/>
        </authorList>
    </citation>
    <scope>NUCLEOTIDE SEQUENCE [LARGE SCALE GENOMIC DNA]</scope>
    <source>
        <strain evidence="2 3">ATCC 23634</strain>
    </source>
</reference>
<dbReference type="STRING" id="665118.SAMN02983003_1012"/>
<dbReference type="Pfam" id="PF11902">
    <property type="entry name" value="DUF3422"/>
    <property type="match status" value="1"/>
</dbReference>
<keyword evidence="1" id="KW-1133">Transmembrane helix</keyword>
<evidence type="ECO:0000313" key="2">
    <source>
        <dbReference type="EMBL" id="SFZ82324.1"/>
    </source>
</evidence>
<proteinExistence type="predicted"/>
<sequence>MTSAPFADHPARRLVADEVHARPIVFVPAKGRVRRIAVSLPEGPDAASRAMARFAQWCRDAGLPVPTGRQHSYEAMGCSVTWELHTEFVTLSWLAAGPERAAWPEGIGLEALADCTLLVATRVDLVDALEVPEKLIPTFNLGSLCVSWIEARTGQIASDFKPDDDGFTRFEFACGALSTVRRAVLVRRLLEIETYRTYALLGLAPARERGPELARLEDEVARTLEAMSEVDTVEEARETLDLLHKMSVAAGRLGEATGFRFAATFAYADVLMDRLGRLDEESVGYASTLRRFLRNRIDPAIATCRAFEKRQEALAGKIDSAIRLLNTRIGLDVELQSRALLEGISETGRSQYRLQKTVEGLSTIAISYYAIGIMSYVLGGAGLDTPTKQWTLALLVPAVLLLVWLALRRIQHRHGAGGTKLS</sequence>
<keyword evidence="1" id="KW-0812">Transmembrane</keyword>
<dbReference type="Proteomes" id="UP000183447">
    <property type="component" value="Unassembled WGS sequence"/>
</dbReference>
<keyword evidence="1" id="KW-0472">Membrane</keyword>
<dbReference type="AlphaFoldDB" id="A0A1K2HWD3"/>
<dbReference type="RefSeq" id="WP_177282393.1">
    <property type="nucleotide sequence ID" value="NZ_FPKU01000001.1"/>
</dbReference>
<evidence type="ECO:0000313" key="3">
    <source>
        <dbReference type="Proteomes" id="UP000183447"/>
    </source>
</evidence>
<dbReference type="InterPro" id="IPR021830">
    <property type="entry name" value="DUF3422"/>
</dbReference>
<evidence type="ECO:0000256" key="1">
    <source>
        <dbReference type="SAM" id="Phobius"/>
    </source>
</evidence>
<feature type="transmembrane region" description="Helical" evidence="1">
    <location>
        <begin position="390"/>
        <end position="407"/>
    </location>
</feature>
<feature type="transmembrane region" description="Helical" evidence="1">
    <location>
        <begin position="358"/>
        <end position="378"/>
    </location>
</feature>